<protein>
    <submittedName>
        <fullName evidence="1">Uncharacterized protein</fullName>
    </submittedName>
</protein>
<dbReference type="EMBL" id="EQ983614">
    <property type="protein sequence ID" value="EEF24062.1"/>
    <property type="molecule type" value="Genomic_DNA"/>
</dbReference>
<reference evidence="2" key="1">
    <citation type="journal article" date="2010" name="Nat. Biotechnol.">
        <title>Draft genome sequence of the oilseed species Ricinus communis.</title>
        <authorList>
            <person name="Chan A.P."/>
            <person name="Crabtree J."/>
            <person name="Zhao Q."/>
            <person name="Lorenzi H."/>
            <person name="Orvis J."/>
            <person name="Puiu D."/>
            <person name="Melake-Berhan A."/>
            <person name="Jones K.M."/>
            <person name="Redman J."/>
            <person name="Chen G."/>
            <person name="Cahoon E.B."/>
            <person name="Gedil M."/>
            <person name="Stanke M."/>
            <person name="Haas B.J."/>
            <person name="Wortman J.R."/>
            <person name="Fraser-Liggett C.M."/>
            <person name="Ravel J."/>
            <person name="Rabinowicz P.D."/>
        </authorList>
    </citation>
    <scope>NUCLEOTIDE SEQUENCE [LARGE SCALE GENOMIC DNA]</scope>
    <source>
        <strain evidence="2">cv. Hale</strain>
    </source>
</reference>
<dbReference type="Proteomes" id="UP000008311">
    <property type="component" value="Unassembled WGS sequence"/>
</dbReference>
<sequence>MGLGRVWKPLLRMPFRERGQALAQRTDSQRASIFGQIAGNAISRRRQYSLPLNLEVFNGATIALARVYARGRLDVLV</sequence>
<evidence type="ECO:0000313" key="1">
    <source>
        <dbReference type="EMBL" id="EEF24062.1"/>
    </source>
</evidence>
<dbReference type="InParanoid" id="B9TJA1"/>
<accession>B9TJA1</accession>
<dbReference type="AlphaFoldDB" id="B9TJA1"/>
<name>B9TJA1_RICCO</name>
<organism evidence="1 2">
    <name type="scientific">Ricinus communis</name>
    <name type="common">Castor bean</name>
    <dbReference type="NCBI Taxonomy" id="3988"/>
    <lineage>
        <taxon>Eukaryota</taxon>
        <taxon>Viridiplantae</taxon>
        <taxon>Streptophyta</taxon>
        <taxon>Embryophyta</taxon>
        <taxon>Tracheophyta</taxon>
        <taxon>Spermatophyta</taxon>
        <taxon>Magnoliopsida</taxon>
        <taxon>eudicotyledons</taxon>
        <taxon>Gunneridae</taxon>
        <taxon>Pentapetalae</taxon>
        <taxon>rosids</taxon>
        <taxon>fabids</taxon>
        <taxon>Malpighiales</taxon>
        <taxon>Euphorbiaceae</taxon>
        <taxon>Acalyphoideae</taxon>
        <taxon>Acalypheae</taxon>
        <taxon>Ricinus</taxon>
    </lineage>
</organism>
<gene>
    <name evidence="1" type="ORF">RCOM_1936280</name>
</gene>
<keyword evidence="2" id="KW-1185">Reference proteome</keyword>
<evidence type="ECO:0000313" key="2">
    <source>
        <dbReference type="Proteomes" id="UP000008311"/>
    </source>
</evidence>
<proteinExistence type="predicted"/>